<dbReference type="EMBL" id="CP126981">
    <property type="protein sequence ID" value="WIM88156.1"/>
    <property type="molecule type" value="Genomic_DNA"/>
</dbReference>
<dbReference type="Gene3D" id="3.50.50.60">
    <property type="entry name" value="FAD/NAD(P)-binding domain"/>
    <property type="match status" value="2"/>
</dbReference>
<evidence type="ECO:0000256" key="1">
    <source>
        <dbReference type="ARBA" id="ARBA00004829"/>
    </source>
</evidence>
<name>A0ABY8VXY3_9MYCO</name>
<dbReference type="Pfam" id="PF01593">
    <property type="entry name" value="Amino_oxidase"/>
    <property type="match status" value="1"/>
</dbReference>
<evidence type="ECO:0000256" key="3">
    <source>
        <dbReference type="ARBA" id="ARBA00023002"/>
    </source>
</evidence>
<dbReference type="InterPro" id="IPR036188">
    <property type="entry name" value="FAD/NAD-bd_sf"/>
</dbReference>
<dbReference type="GO" id="GO:0016491">
    <property type="term" value="F:oxidoreductase activity"/>
    <property type="evidence" value="ECO:0007669"/>
    <property type="project" value="UniProtKB-KW"/>
</dbReference>
<dbReference type="SUPFAM" id="SSF51905">
    <property type="entry name" value="FAD/NAD(P)-binding domain"/>
    <property type="match status" value="1"/>
</dbReference>
<dbReference type="EC" id="1.-.-.-" evidence="6"/>
<keyword evidence="2 4" id="KW-0125">Carotenoid biosynthesis</keyword>
<dbReference type="PANTHER" id="PTHR43734">
    <property type="entry name" value="PHYTOENE DESATURASE"/>
    <property type="match status" value="1"/>
</dbReference>
<dbReference type="NCBIfam" id="TIGR02734">
    <property type="entry name" value="crtI_fam"/>
    <property type="match status" value="1"/>
</dbReference>
<accession>A0ABY8VXY3</accession>
<sequence>MRSVQGLNNRVVVVGAGLAGLTAALHLAGRGREVIVVEREDWPGGRAGRKDIHGYQLDTGPTVLTMPDIIDEALAAVGESRSGHLDLMPVDPAYRAQFADGSSLDVHSDADLMADAVAQFAGDADAQGYRRLRDWLTRLYQTEFNGFIAENFDSPLGLVNPQLARLTALGGFRKWDTMVNRYISDPRLRRVFTFQSLYAGVAPRKALAVYAVIAYMDTISGVYFPRGGMRALPDALAAAATDAGVRFVYGASVTGLERAGGRVNAVLTDTEDRIACDAVVLTTELPTTYALLDRKPRRFGRLRPAPSAVVVHVGRRQPQSTNPVLAHHNIIFGDEWDQTFTDIIRDGRLMRDPSLLVTRPTASDPSLAPRDHELFYVLAPAPNLERGSVDWSHIGDSYTEQLIDTVGARLIPGFRDGAEVLHVVNPEDWAAQGMIAGTPFSLAHTFAQTGPFRPANTVRGIDNAVLAGSSTVPGVGVPTAMISGRLAADRVTGIDQGANRTVITKSGHS</sequence>
<evidence type="ECO:0000256" key="2">
    <source>
        <dbReference type="ARBA" id="ARBA00022746"/>
    </source>
</evidence>
<dbReference type="PANTHER" id="PTHR43734:SF1">
    <property type="entry name" value="PHYTOENE DESATURASE"/>
    <property type="match status" value="1"/>
</dbReference>
<dbReference type="Proteomes" id="UP001236585">
    <property type="component" value="Chromosome"/>
</dbReference>
<feature type="domain" description="Amine oxidase" evidence="5">
    <location>
        <begin position="18"/>
        <end position="491"/>
    </location>
</feature>
<comment type="pathway">
    <text evidence="1 4">Carotenoid biosynthesis.</text>
</comment>
<evidence type="ECO:0000256" key="4">
    <source>
        <dbReference type="RuleBase" id="RU362075"/>
    </source>
</evidence>
<dbReference type="InterPro" id="IPR014105">
    <property type="entry name" value="Carotenoid/retinoid_OxRdtase"/>
</dbReference>
<proteinExistence type="inferred from homology"/>
<organism evidence="6 7">
    <name type="scientific">Candidatus Mycobacterium wuenschmannii</name>
    <dbReference type="NCBI Taxonomy" id="3027808"/>
    <lineage>
        <taxon>Bacteria</taxon>
        <taxon>Bacillati</taxon>
        <taxon>Actinomycetota</taxon>
        <taxon>Actinomycetes</taxon>
        <taxon>Mycobacteriales</taxon>
        <taxon>Mycobacteriaceae</taxon>
        <taxon>Mycobacterium</taxon>
    </lineage>
</organism>
<evidence type="ECO:0000313" key="7">
    <source>
        <dbReference type="Proteomes" id="UP001236585"/>
    </source>
</evidence>
<evidence type="ECO:0000313" key="6">
    <source>
        <dbReference type="EMBL" id="WIM88156.1"/>
    </source>
</evidence>
<comment type="similarity">
    <text evidence="4">Belongs to the carotenoid/retinoid oxidoreductase family.</text>
</comment>
<gene>
    <name evidence="6" type="primary">crtI</name>
    <name evidence="6" type="ORF">PT015_01120</name>
</gene>
<reference evidence="6 7" key="1">
    <citation type="journal article" date="2023" name="Microbiol. Resour. Announc.">
        <title>Complete Genome Sequence of Mycobacterium wuenschmanii, a novel Nontuberculous Mycobacterium Isolated from a captive population of Amazon Milk Frogs.</title>
        <authorList>
            <person name="Hicks J."/>
            <person name="Zeineldin M."/>
            <person name="Ward H."/>
            <person name="Wuenschmann A."/>
            <person name="Camp P."/>
            <person name="Farrell D."/>
            <person name="Lehman K."/>
            <person name="Thacker T."/>
            <person name="Cuthbert E."/>
        </authorList>
    </citation>
    <scope>NUCLEOTIDE SEQUENCE [LARGE SCALE GENOMIC DNA]</scope>
    <source>
        <strain evidence="6 7">Wuenschmanii</strain>
    </source>
</reference>
<dbReference type="InterPro" id="IPR002937">
    <property type="entry name" value="Amino_oxidase"/>
</dbReference>
<keyword evidence="7" id="KW-1185">Reference proteome</keyword>
<evidence type="ECO:0000259" key="5">
    <source>
        <dbReference type="Pfam" id="PF01593"/>
    </source>
</evidence>
<keyword evidence="3 4" id="KW-0560">Oxidoreductase</keyword>
<protein>
    <submittedName>
        <fullName evidence="6">Phytoene desaturase family protein</fullName>
        <ecNumber evidence="6">1.-.-.-</ecNumber>
    </submittedName>
</protein>